<dbReference type="Gene3D" id="3.30.40.10">
    <property type="entry name" value="Zinc/RING finger domain, C3HC4 (zinc finger)"/>
    <property type="match status" value="1"/>
</dbReference>
<dbReference type="SMART" id="SM00184">
    <property type="entry name" value="RING"/>
    <property type="match status" value="1"/>
</dbReference>
<dbReference type="STRING" id="58919.A0A316ZBM4"/>
<dbReference type="EMBL" id="KZ819290">
    <property type="protein sequence ID" value="PWN98949.1"/>
    <property type="molecule type" value="Genomic_DNA"/>
</dbReference>
<organism evidence="7 8">
    <name type="scientific">Tilletiopsis washingtonensis</name>
    <dbReference type="NCBI Taxonomy" id="58919"/>
    <lineage>
        <taxon>Eukaryota</taxon>
        <taxon>Fungi</taxon>
        <taxon>Dikarya</taxon>
        <taxon>Basidiomycota</taxon>
        <taxon>Ustilaginomycotina</taxon>
        <taxon>Exobasidiomycetes</taxon>
        <taxon>Entylomatales</taxon>
        <taxon>Entylomatales incertae sedis</taxon>
        <taxon>Tilletiopsis</taxon>
    </lineage>
</organism>
<evidence type="ECO:0000256" key="3">
    <source>
        <dbReference type="ARBA" id="ARBA00022833"/>
    </source>
</evidence>
<evidence type="ECO:0000313" key="7">
    <source>
        <dbReference type="EMBL" id="PWN98949.1"/>
    </source>
</evidence>
<dbReference type="Pfam" id="PF13639">
    <property type="entry name" value="zf-RING_2"/>
    <property type="match status" value="1"/>
</dbReference>
<keyword evidence="3" id="KW-0862">Zinc</keyword>
<dbReference type="InterPro" id="IPR053238">
    <property type="entry name" value="RING-H2_zinc_finger"/>
</dbReference>
<dbReference type="Proteomes" id="UP000245946">
    <property type="component" value="Unassembled WGS sequence"/>
</dbReference>
<evidence type="ECO:0000313" key="8">
    <source>
        <dbReference type="Proteomes" id="UP000245946"/>
    </source>
</evidence>
<evidence type="ECO:0000256" key="2">
    <source>
        <dbReference type="ARBA" id="ARBA00022771"/>
    </source>
</evidence>
<accession>A0A316ZBM4</accession>
<proteinExistence type="predicted"/>
<feature type="compositionally biased region" description="Low complexity" evidence="5">
    <location>
        <begin position="27"/>
        <end position="37"/>
    </location>
</feature>
<dbReference type="InterPro" id="IPR013083">
    <property type="entry name" value="Znf_RING/FYVE/PHD"/>
</dbReference>
<reference evidence="7 8" key="1">
    <citation type="journal article" date="2018" name="Mol. Biol. Evol.">
        <title>Broad Genomic Sampling Reveals a Smut Pathogenic Ancestry of the Fungal Clade Ustilaginomycotina.</title>
        <authorList>
            <person name="Kijpornyongpan T."/>
            <person name="Mondo S.J."/>
            <person name="Barry K."/>
            <person name="Sandor L."/>
            <person name="Lee J."/>
            <person name="Lipzen A."/>
            <person name="Pangilinan J."/>
            <person name="LaButti K."/>
            <person name="Hainaut M."/>
            <person name="Henrissat B."/>
            <person name="Grigoriev I.V."/>
            <person name="Spatafora J.W."/>
            <person name="Aime M.C."/>
        </authorList>
    </citation>
    <scope>NUCLEOTIDE SEQUENCE [LARGE SCALE GENOMIC DNA]</scope>
    <source>
        <strain evidence="7 8">MCA 4186</strain>
    </source>
</reference>
<keyword evidence="8" id="KW-1185">Reference proteome</keyword>
<evidence type="ECO:0000256" key="1">
    <source>
        <dbReference type="ARBA" id="ARBA00022723"/>
    </source>
</evidence>
<dbReference type="PANTHER" id="PTHR14155">
    <property type="entry name" value="RING FINGER DOMAIN-CONTAINING"/>
    <property type="match status" value="1"/>
</dbReference>
<evidence type="ECO:0000256" key="5">
    <source>
        <dbReference type="SAM" id="MobiDB-lite"/>
    </source>
</evidence>
<dbReference type="GeneID" id="37271621"/>
<feature type="domain" description="RING-type" evidence="6">
    <location>
        <begin position="117"/>
        <end position="158"/>
    </location>
</feature>
<gene>
    <name evidence="7" type="ORF">FA09DRAFT_338222</name>
</gene>
<keyword evidence="1" id="KW-0479">Metal-binding</keyword>
<evidence type="ECO:0000259" key="6">
    <source>
        <dbReference type="PROSITE" id="PS50089"/>
    </source>
</evidence>
<dbReference type="SUPFAM" id="SSF57850">
    <property type="entry name" value="RING/U-box"/>
    <property type="match status" value="1"/>
</dbReference>
<protein>
    <recommendedName>
        <fullName evidence="6">RING-type domain-containing protein</fullName>
    </recommendedName>
</protein>
<evidence type="ECO:0000256" key="4">
    <source>
        <dbReference type="PROSITE-ProRule" id="PRU00175"/>
    </source>
</evidence>
<dbReference type="AlphaFoldDB" id="A0A316ZBM4"/>
<dbReference type="PROSITE" id="PS50089">
    <property type="entry name" value="ZF_RING_2"/>
    <property type="match status" value="1"/>
</dbReference>
<dbReference type="PANTHER" id="PTHR14155:SF627">
    <property type="entry name" value="OS06G0192800 PROTEIN"/>
    <property type="match status" value="1"/>
</dbReference>
<feature type="region of interest" description="Disordered" evidence="5">
    <location>
        <begin position="1"/>
        <end position="37"/>
    </location>
</feature>
<dbReference type="InterPro" id="IPR001841">
    <property type="entry name" value="Znf_RING"/>
</dbReference>
<keyword evidence="2 4" id="KW-0863">Zinc-finger</keyword>
<dbReference type="RefSeq" id="XP_025599228.1">
    <property type="nucleotide sequence ID" value="XM_025744077.1"/>
</dbReference>
<name>A0A316ZBM4_9BASI</name>
<dbReference type="GO" id="GO:0008270">
    <property type="term" value="F:zinc ion binding"/>
    <property type="evidence" value="ECO:0007669"/>
    <property type="project" value="UniProtKB-KW"/>
</dbReference>
<dbReference type="OrthoDB" id="8062037at2759"/>
<sequence>MRHSPTTPEPSGRLGSDDHPVGEVTDPGQQQAAPARQGSVEFTDLDLLASRLELEGAHYDELAAIAEFIGPAKETRASAEDLANVGVGVVELLSRRVNKEGKVKQKLGVAGIRVEKCGICLAQFRDAQRACIFPCLHIFHEACATMLLRNARTCPACRQPIGAS</sequence>